<protein>
    <submittedName>
        <fullName evidence="2">Uncharacterized protein</fullName>
    </submittedName>
</protein>
<sequence>MFSVQPSYRAEYAPFKPSPLSPKNSNARPHVFPLSPPLSPPSRTSRVKLPFSKRPIKSNPLLHSTEHGRERQRNLFLKKVREEGADRQWKARGGDEEITRRIYLSERKRWEAAQAQIARELPALQEDDEDMGFNSFEDSRMVDDPMSEENIELEALVSLLESPDPVDNRDSISAQPNSFSSCSEDEEYDRLFLDLISQECSHQERETSGVELEDMDISSS</sequence>
<gene>
    <name evidence="2" type="ORF">GP486_000656</name>
</gene>
<keyword evidence="3" id="KW-1185">Reference proteome</keyword>
<feature type="region of interest" description="Disordered" evidence="1">
    <location>
        <begin position="162"/>
        <end position="183"/>
    </location>
</feature>
<evidence type="ECO:0000313" key="2">
    <source>
        <dbReference type="EMBL" id="KAH0565935.1"/>
    </source>
</evidence>
<reference evidence="2" key="1">
    <citation type="submission" date="2021-03" db="EMBL/GenBank/DDBJ databases">
        <title>Comparative genomics and phylogenomic investigation of the class Geoglossomycetes provide insights into ecological specialization and systematics.</title>
        <authorList>
            <person name="Melie T."/>
            <person name="Pirro S."/>
            <person name="Miller A.N."/>
            <person name="Quandt A."/>
        </authorList>
    </citation>
    <scope>NUCLEOTIDE SEQUENCE</scope>
    <source>
        <strain evidence="2">CAQ_001_2017</strain>
    </source>
</reference>
<accession>A0A9P8RTC2</accession>
<name>A0A9P8RTC2_9PEZI</name>
<dbReference type="AlphaFoldDB" id="A0A9P8RTC2"/>
<organism evidence="2 3">
    <name type="scientific">Trichoglossum hirsutum</name>
    <dbReference type="NCBI Taxonomy" id="265104"/>
    <lineage>
        <taxon>Eukaryota</taxon>
        <taxon>Fungi</taxon>
        <taxon>Dikarya</taxon>
        <taxon>Ascomycota</taxon>
        <taxon>Pezizomycotina</taxon>
        <taxon>Geoglossomycetes</taxon>
        <taxon>Geoglossales</taxon>
        <taxon>Geoglossaceae</taxon>
        <taxon>Trichoglossum</taxon>
    </lineage>
</organism>
<feature type="compositionally biased region" description="Polar residues" evidence="1">
    <location>
        <begin position="171"/>
        <end position="182"/>
    </location>
</feature>
<proteinExistence type="predicted"/>
<evidence type="ECO:0000256" key="1">
    <source>
        <dbReference type="SAM" id="MobiDB-lite"/>
    </source>
</evidence>
<dbReference type="EMBL" id="JAGHQM010000048">
    <property type="protein sequence ID" value="KAH0565935.1"/>
    <property type="molecule type" value="Genomic_DNA"/>
</dbReference>
<feature type="region of interest" description="Disordered" evidence="1">
    <location>
        <begin position="12"/>
        <end position="72"/>
    </location>
</feature>
<dbReference type="Proteomes" id="UP000750711">
    <property type="component" value="Unassembled WGS sequence"/>
</dbReference>
<comment type="caution">
    <text evidence="2">The sequence shown here is derived from an EMBL/GenBank/DDBJ whole genome shotgun (WGS) entry which is preliminary data.</text>
</comment>
<evidence type="ECO:0000313" key="3">
    <source>
        <dbReference type="Proteomes" id="UP000750711"/>
    </source>
</evidence>